<evidence type="ECO:0000256" key="3">
    <source>
        <dbReference type="ARBA" id="ARBA00022989"/>
    </source>
</evidence>
<name>A0A418PT91_9BACT</name>
<feature type="transmembrane region" description="Helical" evidence="5">
    <location>
        <begin position="20"/>
        <end position="40"/>
    </location>
</feature>
<dbReference type="RefSeq" id="WP_119477166.1">
    <property type="nucleotide sequence ID" value="NZ_QXML01000003.1"/>
</dbReference>
<dbReference type="Pfam" id="PF04116">
    <property type="entry name" value="FA_hydroxylase"/>
    <property type="match status" value="1"/>
</dbReference>
<keyword evidence="2 5" id="KW-0812">Transmembrane</keyword>
<dbReference type="AlphaFoldDB" id="A0A418PT91"/>
<keyword evidence="8" id="KW-1185">Reference proteome</keyword>
<evidence type="ECO:0000256" key="4">
    <source>
        <dbReference type="ARBA" id="ARBA00023136"/>
    </source>
</evidence>
<dbReference type="OrthoDB" id="9770329at2"/>
<comment type="caution">
    <text evidence="7">The sequence shown here is derived from an EMBL/GenBank/DDBJ whole genome shotgun (WGS) entry which is preliminary data.</text>
</comment>
<dbReference type="PANTHER" id="PTHR11863">
    <property type="entry name" value="STEROL DESATURASE"/>
    <property type="match status" value="1"/>
</dbReference>
<dbReference type="EMBL" id="QXML01000003">
    <property type="protein sequence ID" value="RIW16311.1"/>
    <property type="molecule type" value="Genomic_DNA"/>
</dbReference>
<organism evidence="7 8">
    <name type="scientific">Algoriphagus lacus</name>
    <dbReference type="NCBI Taxonomy" id="2056311"/>
    <lineage>
        <taxon>Bacteria</taxon>
        <taxon>Pseudomonadati</taxon>
        <taxon>Bacteroidota</taxon>
        <taxon>Cytophagia</taxon>
        <taxon>Cytophagales</taxon>
        <taxon>Cyclobacteriaceae</taxon>
        <taxon>Algoriphagus</taxon>
    </lineage>
</organism>
<keyword evidence="3 5" id="KW-1133">Transmembrane helix</keyword>
<dbReference type="Proteomes" id="UP000283522">
    <property type="component" value="Unassembled WGS sequence"/>
</dbReference>
<dbReference type="GO" id="GO:0005506">
    <property type="term" value="F:iron ion binding"/>
    <property type="evidence" value="ECO:0007669"/>
    <property type="project" value="InterPro"/>
</dbReference>
<evidence type="ECO:0000313" key="7">
    <source>
        <dbReference type="EMBL" id="RIW16311.1"/>
    </source>
</evidence>
<dbReference type="GO" id="GO:0016020">
    <property type="term" value="C:membrane"/>
    <property type="evidence" value="ECO:0007669"/>
    <property type="project" value="UniProtKB-SubCell"/>
</dbReference>
<dbReference type="InterPro" id="IPR006694">
    <property type="entry name" value="Fatty_acid_hydroxylase"/>
</dbReference>
<feature type="transmembrane region" description="Helical" evidence="5">
    <location>
        <begin position="96"/>
        <end position="115"/>
    </location>
</feature>
<evidence type="ECO:0000313" key="8">
    <source>
        <dbReference type="Proteomes" id="UP000283522"/>
    </source>
</evidence>
<evidence type="ECO:0000256" key="1">
    <source>
        <dbReference type="ARBA" id="ARBA00004370"/>
    </source>
</evidence>
<evidence type="ECO:0000259" key="6">
    <source>
        <dbReference type="Pfam" id="PF04116"/>
    </source>
</evidence>
<evidence type="ECO:0000256" key="2">
    <source>
        <dbReference type="ARBA" id="ARBA00022692"/>
    </source>
</evidence>
<dbReference type="GO" id="GO:0016491">
    <property type="term" value="F:oxidoreductase activity"/>
    <property type="evidence" value="ECO:0007669"/>
    <property type="project" value="InterPro"/>
</dbReference>
<feature type="domain" description="Fatty acid hydroxylase" evidence="6">
    <location>
        <begin position="103"/>
        <end position="237"/>
    </location>
</feature>
<gene>
    <name evidence="7" type="ORF">D0X99_08070</name>
</gene>
<feature type="transmembrane region" description="Helical" evidence="5">
    <location>
        <begin position="61"/>
        <end position="84"/>
    </location>
</feature>
<keyword evidence="4 5" id="KW-0472">Membrane</keyword>
<evidence type="ECO:0000256" key="5">
    <source>
        <dbReference type="SAM" id="Phobius"/>
    </source>
</evidence>
<proteinExistence type="predicted"/>
<accession>A0A418PT91</accession>
<comment type="subcellular location">
    <subcellularLocation>
        <location evidence="1">Membrane</location>
    </subcellularLocation>
</comment>
<protein>
    <submittedName>
        <fullName evidence="7">Fatty acid hydroxylase family protein</fullName>
    </submittedName>
</protein>
<reference evidence="7 8" key="1">
    <citation type="submission" date="2018-09" db="EMBL/GenBank/DDBJ databases">
        <authorList>
            <person name="Wang X."/>
            <person name="Du Z."/>
        </authorList>
    </citation>
    <scope>NUCLEOTIDE SEQUENCE [LARGE SCALE GENOMIC DNA]</scope>
    <source>
        <strain evidence="7 8">N3</strain>
    </source>
</reference>
<sequence length="253" mass="30629">MQWEEFSYRWLRIAELTTTRYFVIAGLAFFVFYFLLKKIMASRRMQAKYPKIRDYVRDITYSLITILIFATMATLVFIVFQPFTNLYWDKDKYGMFYYYLCFPLMLLIHDAYFYGMHRLMHHPKLFRWVHKIHHQSTNPSPWTAYAFHPMEAVIEAGIIPVIAFTLPVYQSSLGLFLLFQFFYNVYGHLGFELFPKNFQHNWFGRWVNTGTAHNQHHEHFHGNYGLYTLIWDRLFGTLREDYESKYERVTGSK</sequence>
<dbReference type="GO" id="GO:0008610">
    <property type="term" value="P:lipid biosynthetic process"/>
    <property type="evidence" value="ECO:0007669"/>
    <property type="project" value="InterPro"/>
</dbReference>
<dbReference type="InterPro" id="IPR050307">
    <property type="entry name" value="Sterol_Desaturase_Related"/>
</dbReference>